<dbReference type="InterPro" id="IPR044492">
    <property type="entry name" value="P_typ_ATPase_HD_dom"/>
</dbReference>
<keyword evidence="7" id="KW-0460">Magnesium</keyword>
<name>A0A1G2SAC2_9BACT</name>
<proteinExistence type="inferred from homology"/>
<dbReference type="InterPro" id="IPR004014">
    <property type="entry name" value="ATPase_P-typ_cation-transptr_N"/>
</dbReference>
<dbReference type="SUPFAM" id="SSF81660">
    <property type="entry name" value="Metal cation-transporting ATPase, ATP-binding domain N"/>
    <property type="match status" value="1"/>
</dbReference>
<evidence type="ECO:0000256" key="10">
    <source>
        <dbReference type="ARBA" id="ARBA00023136"/>
    </source>
</evidence>
<dbReference type="InterPro" id="IPR023299">
    <property type="entry name" value="ATPase_P-typ_cyto_dom_N"/>
</dbReference>
<feature type="transmembrane region" description="Helical" evidence="11">
    <location>
        <begin position="250"/>
        <end position="270"/>
    </location>
</feature>
<dbReference type="PRINTS" id="PR00120">
    <property type="entry name" value="HATPASE"/>
</dbReference>
<dbReference type="Pfam" id="PF00690">
    <property type="entry name" value="Cation_ATPase_N"/>
    <property type="match status" value="1"/>
</dbReference>
<dbReference type="SUPFAM" id="SSF81665">
    <property type="entry name" value="Calcium ATPase, transmembrane domain M"/>
    <property type="match status" value="1"/>
</dbReference>
<dbReference type="PRINTS" id="PR00119">
    <property type="entry name" value="CATATPASE"/>
</dbReference>
<dbReference type="GO" id="GO:0005524">
    <property type="term" value="F:ATP binding"/>
    <property type="evidence" value="ECO:0007669"/>
    <property type="project" value="UniProtKB-KW"/>
</dbReference>
<keyword evidence="5" id="KW-0547">Nucleotide-binding</keyword>
<dbReference type="InterPro" id="IPR050510">
    <property type="entry name" value="Cation_transp_ATPase_P-type"/>
</dbReference>
<dbReference type="SFLD" id="SFLDS00003">
    <property type="entry name" value="Haloacid_Dehalogenase"/>
    <property type="match status" value="1"/>
</dbReference>
<dbReference type="NCBIfam" id="TIGR01494">
    <property type="entry name" value="ATPase_P-type"/>
    <property type="match status" value="2"/>
</dbReference>
<dbReference type="GO" id="GO:0005391">
    <property type="term" value="F:P-type sodium:potassium-exchanging transporter activity"/>
    <property type="evidence" value="ECO:0007669"/>
    <property type="project" value="TreeGrafter"/>
</dbReference>
<keyword evidence="10 11" id="KW-0472">Membrane</keyword>
<dbReference type="InterPro" id="IPR036412">
    <property type="entry name" value="HAD-like_sf"/>
</dbReference>
<organism evidence="13 14">
    <name type="scientific">Candidatus Yonathbacteria bacterium RIFCSPHIGHO2_02_FULL_44_14</name>
    <dbReference type="NCBI Taxonomy" id="1802724"/>
    <lineage>
        <taxon>Bacteria</taxon>
        <taxon>Candidatus Yonathiibacteriota</taxon>
    </lineage>
</organism>
<dbReference type="Pfam" id="PF00689">
    <property type="entry name" value="Cation_ATPase_C"/>
    <property type="match status" value="1"/>
</dbReference>
<dbReference type="InterPro" id="IPR001757">
    <property type="entry name" value="P_typ_ATPase"/>
</dbReference>
<dbReference type="PROSITE" id="PS00154">
    <property type="entry name" value="ATPASE_E1_E2"/>
    <property type="match status" value="1"/>
</dbReference>
<evidence type="ECO:0000313" key="14">
    <source>
        <dbReference type="Proteomes" id="UP000179118"/>
    </source>
</evidence>
<dbReference type="PANTHER" id="PTHR43294">
    <property type="entry name" value="SODIUM/POTASSIUM-TRANSPORTING ATPASE SUBUNIT ALPHA"/>
    <property type="match status" value="1"/>
</dbReference>
<dbReference type="SUPFAM" id="SSF56784">
    <property type="entry name" value="HAD-like"/>
    <property type="match status" value="1"/>
</dbReference>
<sequence>MNGNNDERPVWHTQSVEDVFNLLGTDVSGLSTSEALLRLQKYGGNKLPEAKSDNLIFVFLRQFQSPLIYILFAAAGAVLLVGETSDTFIILAVLVFNAIVGTIQEGRAQNTLASLRKFVETNATVLRDGKEVIVSDEEIVPGDIIIVQEGERVPADARLISVLHLRVDEAALTGESTTVRKITDTISEETLPVADRRNILFKGTHIATGTGRAIVIGTGLDTEIGLIAREIVAIGSDVPLKANIEKLAHLIIFVAAGISLLLFALGIIMGKESGEMFLTVVSLLVSIVPEGLPIVLTLVLATGVWRMGKQNALVKKMHAVEALGQVDILAVDKTGTLTKNEMVVQKVYTDGRFFEIGGIGYDPRGDVHIAGDMVDIANHQELLLIGKISALSANAHVVWNEEHNQWNLSGDPTEAAMLVLSQKLGFHKNILEQESPLVSEMPFDYTLKYHAVLHKVGDTNVLSLSGAPEIILDFCDTIWRNGASVPLDTKSREFIESVLTSLSKEGLRVIALAMSAGSENLPSAGNPPRATFVGFLAMRDALRTEVASTVLYARDAGIRTVMITGDHRITAHAIALEAGIYNAGDKIMSGGEIELLSDKDLARAISNVSVFARVTPEHKLRIIRAYKENGNIIAMTGDGVNDAPSLSAADLGVAMGRIGTEVAKEASDIILLDDNIGSIISAVEEGRSIYKTIKKVILYLFSTSAGEVLTIAGAIILGYMVPILPAQIIWLNFVTDGFLDTALAMEPKEKGLLVEPRTKESRRLVDRLMITRIVIMASVMAVGTLYLFSGYEAGDSAKAWTISLTLLAVFQWFNVWNCRSERLSICQMNPFSNLFLLGATAIVVMLQISALYTSVGQKLLHTVPLSLAEWGMILAVASSIIIVEEIRKFAYRTRSTPTFRQKSLQ</sequence>
<evidence type="ECO:0000256" key="7">
    <source>
        <dbReference type="ARBA" id="ARBA00022842"/>
    </source>
</evidence>
<dbReference type="GO" id="GO:0012505">
    <property type="term" value="C:endomembrane system"/>
    <property type="evidence" value="ECO:0007669"/>
    <property type="project" value="UniProtKB-SubCell"/>
</dbReference>
<dbReference type="GO" id="GO:0016887">
    <property type="term" value="F:ATP hydrolysis activity"/>
    <property type="evidence" value="ECO:0007669"/>
    <property type="project" value="InterPro"/>
</dbReference>
<dbReference type="SMART" id="SM00831">
    <property type="entry name" value="Cation_ATPase_N"/>
    <property type="match status" value="1"/>
</dbReference>
<dbReference type="Proteomes" id="UP000179118">
    <property type="component" value="Unassembled WGS sequence"/>
</dbReference>
<dbReference type="InterPro" id="IPR023298">
    <property type="entry name" value="ATPase_P-typ_TM_dom_sf"/>
</dbReference>
<dbReference type="GO" id="GO:1902600">
    <property type="term" value="P:proton transmembrane transport"/>
    <property type="evidence" value="ECO:0007669"/>
    <property type="project" value="TreeGrafter"/>
</dbReference>
<keyword evidence="4 11" id="KW-0812">Transmembrane</keyword>
<dbReference type="InterPro" id="IPR008250">
    <property type="entry name" value="ATPase_P-typ_transduc_dom_A_sf"/>
</dbReference>
<dbReference type="FunFam" id="2.70.150.10:FF:000160">
    <property type="entry name" value="Sarcoplasmic/endoplasmic reticulum calcium ATPase 1"/>
    <property type="match status" value="1"/>
</dbReference>
<comment type="similarity">
    <text evidence="2">Belongs to the cation transport ATPase (P-type) (TC 3.A.3) family. Type IIA subfamily.</text>
</comment>
<dbReference type="InterPro" id="IPR018303">
    <property type="entry name" value="ATPase_P-typ_P_site"/>
</dbReference>
<evidence type="ECO:0000256" key="5">
    <source>
        <dbReference type="ARBA" id="ARBA00022741"/>
    </source>
</evidence>
<protein>
    <recommendedName>
        <fullName evidence="12">Cation-transporting P-type ATPase N-terminal domain-containing protein</fullName>
    </recommendedName>
</protein>
<feature type="domain" description="Cation-transporting P-type ATPase N-terminal" evidence="12">
    <location>
        <begin position="10"/>
        <end position="83"/>
    </location>
</feature>
<dbReference type="GO" id="GO:0036376">
    <property type="term" value="P:sodium ion export across plasma membrane"/>
    <property type="evidence" value="ECO:0007669"/>
    <property type="project" value="TreeGrafter"/>
</dbReference>
<dbReference type="InterPro" id="IPR059000">
    <property type="entry name" value="ATPase_P-type_domA"/>
</dbReference>
<dbReference type="GO" id="GO:0006883">
    <property type="term" value="P:intracellular sodium ion homeostasis"/>
    <property type="evidence" value="ECO:0007669"/>
    <property type="project" value="TreeGrafter"/>
</dbReference>
<feature type="transmembrane region" description="Helical" evidence="11">
    <location>
        <begin position="834"/>
        <end position="855"/>
    </location>
</feature>
<dbReference type="SFLD" id="SFLDF00027">
    <property type="entry name" value="p-type_atpase"/>
    <property type="match status" value="1"/>
</dbReference>
<dbReference type="Gene3D" id="1.20.1110.10">
    <property type="entry name" value="Calcium-transporting ATPase, transmembrane domain"/>
    <property type="match status" value="1"/>
</dbReference>
<feature type="transmembrane region" description="Helical" evidence="11">
    <location>
        <begin position="66"/>
        <end position="82"/>
    </location>
</feature>
<dbReference type="GO" id="GO:0030007">
    <property type="term" value="P:intracellular potassium ion homeostasis"/>
    <property type="evidence" value="ECO:0007669"/>
    <property type="project" value="TreeGrafter"/>
</dbReference>
<evidence type="ECO:0000256" key="4">
    <source>
        <dbReference type="ARBA" id="ARBA00022692"/>
    </source>
</evidence>
<dbReference type="InterPro" id="IPR023214">
    <property type="entry name" value="HAD_sf"/>
</dbReference>
<reference evidence="13 14" key="1">
    <citation type="journal article" date="2016" name="Nat. Commun.">
        <title>Thousands of microbial genomes shed light on interconnected biogeochemical processes in an aquifer system.</title>
        <authorList>
            <person name="Anantharaman K."/>
            <person name="Brown C.T."/>
            <person name="Hug L.A."/>
            <person name="Sharon I."/>
            <person name="Castelle C.J."/>
            <person name="Probst A.J."/>
            <person name="Thomas B.C."/>
            <person name="Singh A."/>
            <person name="Wilkins M.J."/>
            <person name="Karaoz U."/>
            <person name="Brodie E.L."/>
            <person name="Williams K.H."/>
            <person name="Hubbard S.S."/>
            <person name="Banfield J.F."/>
        </authorList>
    </citation>
    <scope>NUCLEOTIDE SEQUENCE [LARGE SCALE GENOMIC DNA]</scope>
</reference>
<accession>A0A1G2SAC2</accession>
<dbReference type="AlphaFoldDB" id="A0A1G2SAC2"/>
<comment type="subcellular location">
    <subcellularLocation>
        <location evidence="1">Endomembrane system</location>
        <topology evidence="1">Multi-pass membrane protein</topology>
    </subcellularLocation>
</comment>
<evidence type="ECO:0000256" key="6">
    <source>
        <dbReference type="ARBA" id="ARBA00022840"/>
    </source>
</evidence>
<dbReference type="Pfam" id="PF00122">
    <property type="entry name" value="E1-E2_ATPase"/>
    <property type="match status" value="1"/>
</dbReference>
<keyword evidence="8" id="KW-1278">Translocase</keyword>
<feature type="transmembrane region" description="Helical" evidence="11">
    <location>
        <begin position="696"/>
        <end position="721"/>
    </location>
</feature>
<evidence type="ECO:0000256" key="1">
    <source>
        <dbReference type="ARBA" id="ARBA00004127"/>
    </source>
</evidence>
<dbReference type="GO" id="GO:1990573">
    <property type="term" value="P:potassium ion import across plasma membrane"/>
    <property type="evidence" value="ECO:0007669"/>
    <property type="project" value="TreeGrafter"/>
</dbReference>
<dbReference type="Gene3D" id="3.40.50.1000">
    <property type="entry name" value="HAD superfamily/HAD-like"/>
    <property type="match status" value="1"/>
</dbReference>
<feature type="transmembrane region" description="Helical" evidence="11">
    <location>
        <begin position="768"/>
        <end position="791"/>
    </location>
</feature>
<keyword evidence="9 11" id="KW-1133">Transmembrane helix</keyword>
<dbReference type="EMBL" id="MHUT01000006">
    <property type="protein sequence ID" value="OHA81668.1"/>
    <property type="molecule type" value="Genomic_DNA"/>
</dbReference>
<feature type="transmembrane region" description="Helical" evidence="11">
    <location>
        <begin position="276"/>
        <end position="301"/>
    </location>
</feature>
<feature type="transmembrane region" description="Helical" evidence="11">
    <location>
        <begin position="727"/>
        <end position="747"/>
    </location>
</feature>
<feature type="transmembrane region" description="Helical" evidence="11">
    <location>
        <begin position="867"/>
        <end position="886"/>
    </location>
</feature>
<keyword evidence="3" id="KW-0597">Phosphoprotein</keyword>
<dbReference type="Gene3D" id="2.70.150.10">
    <property type="entry name" value="Calcium-transporting ATPase, cytoplasmic transduction domain A"/>
    <property type="match status" value="1"/>
</dbReference>
<dbReference type="InterPro" id="IPR006068">
    <property type="entry name" value="ATPase_P-typ_cation-transptr_C"/>
</dbReference>
<evidence type="ECO:0000256" key="8">
    <source>
        <dbReference type="ARBA" id="ARBA00022967"/>
    </source>
</evidence>
<dbReference type="SFLD" id="SFLDG00002">
    <property type="entry name" value="C1.7:_P-type_atpase_like"/>
    <property type="match status" value="1"/>
</dbReference>
<evidence type="ECO:0000256" key="9">
    <source>
        <dbReference type="ARBA" id="ARBA00022989"/>
    </source>
</evidence>
<evidence type="ECO:0000256" key="11">
    <source>
        <dbReference type="SAM" id="Phobius"/>
    </source>
</evidence>
<evidence type="ECO:0000259" key="12">
    <source>
        <dbReference type="SMART" id="SM00831"/>
    </source>
</evidence>
<dbReference type="PANTHER" id="PTHR43294:SF20">
    <property type="entry name" value="P-TYPE ATPASE"/>
    <property type="match status" value="1"/>
</dbReference>
<feature type="transmembrane region" description="Helical" evidence="11">
    <location>
        <begin position="797"/>
        <end position="813"/>
    </location>
</feature>
<dbReference type="GO" id="GO:0005886">
    <property type="term" value="C:plasma membrane"/>
    <property type="evidence" value="ECO:0007669"/>
    <property type="project" value="TreeGrafter"/>
</dbReference>
<dbReference type="Pfam" id="PF13246">
    <property type="entry name" value="Cation_ATPase"/>
    <property type="match status" value="1"/>
</dbReference>
<evidence type="ECO:0000313" key="13">
    <source>
        <dbReference type="EMBL" id="OHA81668.1"/>
    </source>
</evidence>
<comment type="caution">
    <text evidence="13">The sequence shown here is derived from an EMBL/GenBank/DDBJ whole genome shotgun (WGS) entry which is preliminary data.</text>
</comment>
<keyword evidence="6" id="KW-0067">ATP-binding</keyword>
<dbReference type="SUPFAM" id="SSF81653">
    <property type="entry name" value="Calcium ATPase, transduction domain A"/>
    <property type="match status" value="1"/>
</dbReference>
<evidence type="ECO:0000256" key="2">
    <source>
        <dbReference type="ARBA" id="ARBA00005675"/>
    </source>
</evidence>
<gene>
    <name evidence="13" type="ORF">A3D51_02635</name>
</gene>
<evidence type="ECO:0000256" key="3">
    <source>
        <dbReference type="ARBA" id="ARBA00022553"/>
    </source>
</evidence>
<dbReference type="Gene3D" id="3.40.1110.10">
    <property type="entry name" value="Calcium-transporting ATPase, cytoplasmic domain N"/>
    <property type="match status" value="1"/>
</dbReference>